<dbReference type="RefSeq" id="WP_369600672.1">
    <property type="nucleotide sequence ID" value="NZ_CP154858.1"/>
</dbReference>
<dbReference type="Pfam" id="PF13590">
    <property type="entry name" value="DUF4136"/>
    <property type="match status" value="1"/>
</dbReference>
<dbReference type="AlphaFoldDB" id="A0AB39UUN0"/>
<dbReference type="Gene3D" id="3.30.160.670">
    <property type="match status" value="1"/>
</dbReference>
<protein>
    <submittedName>
        <fullName evidence="2">DUF4136 domain-containing protein</fullName>
    </submittedName>
</protein>
<name>A0AB39UUN0_9GAMM</name>
<accession>A0AB39UUN0</accession>
<feature type="domain" description="DUF4136" evidence="1">
    <location>
        <begin position="10"/>
        <end position="168"/>
    </location>
</feature>
<dbReference type="EMBL" id="CP154858">
    <property type="protein sequence ID" value="XDT71646.1"/>
    <property type="molecule type" value="Genomic_DNA"/>
</dbReference>
<evidence type="ECO:0000313" key="2">
    <source>
        <dbReference type="EMBL" id="XDT71646.1"/>
    </source>
</evidence>
<dbReference type="InterPro" id="IPR025411">
    <property type="entry name" value="DUF4136"/>
</dbReference>
<reference evidence="2" key="1">
    <citation type="submission" date="2024-05" db="EMBL/GenBank/DDBJ databases">
        <title>Genome sequencing of novel strain.</title>
        <authorList>
            <person name="Ganbat D."/>
            <person name="Ganbat S."/>
            <person name="Lee S.-J."/>
        </authorList>
    </citation>
    <scope>NUCLEOTIDE SEQUENCE</scope>
    <source>
        <strain evidence="2">SMD15-11</strain>
    </source>
</reference>
<dbReference type="KEGG" id="tcd:AAIA72_12620"/>
<proteinExistence type="predicted"/>
<gene>
    <name evidence="2" type="ORF">AAIA72_12620</name>
</gene>
<organism evidence="2">
    <name type="scientific">Thermohahella caldifontis</name>
    <dbReference type="NCBI Taxonomy" id="3142973"/>
    <lineage>
        <taxon>Bacteria</taxon>
        <taxon>Pseudomonadati</taxon>
        <taxon>Pseudomonadota</taxon>
        <taxon>Gammaproteobacteria</taxon>
        <taxon>Oceanospirillales</taxon>
        <taxon>Hahellaceae</taxon>
        <taxon>Thermohahella</taxon>
    </lineage>
</organism>
<sequence>MAGGCASDPVRLDYDQNARFEPVSTWVFLGATADAGEAVTLMDRRVHDALKVILDHRGWQEVSGSGARIGWRWDVIEDTELEPAPGVTWGVGFGIGHRHSGLGFGFRTPAPMREKRHYRLVLEALKMPERQVIWRAESRERLLQEDTPEARTAQIRRLVAEMLGHWPPPGR</sequence>
<evidence type="ECO:0000259" key="1">
    <source>
        <dbReference type="Pfam" id="PF13590"/>
    </source>
</evidence>